<evidence type="ECO:0000256" key="1">
    <source>
        <dbReference type="ARBA" id="ARBA00038158"/>
    </source>
</evidence>
<feature type="region of interest" description="Disordered" evidence="2">
    <location>
        <begin position="428"/>
        <end position="465"/>
    </location>
</feature>
<dbReference type="EMBL" id="MU853584">
    <property type="protein sequence ID" value="KAK4143680.1"/>
    <property type="molecule type" value="Genomic_DNA"/>
</dbReference>
<feature type="compositionally biased region" description="Acidic residues" evidence="2">
    <location>
        <begin position="70"/>
        <end position="91"/>
    </location>
</feature>
<evidence type="ECO:0000256" key="2">
    <source>
        <dbReference type="SAM" id="MobiDB-lite"/>
    </source>
</evidence>
<dbReference type="GO" id="GO:0032259">
    <property type="term" value="P:methylation"/>
    <property type="evidence" value="ECO:0007669"/>
    <property type="project" value="UniProtKB-KW"/>
</dbReference>
<dbReference type="CDD" id="cd02440">
    <property type="entry name" value="AdoMet_MTases"/>
    <property type="match status" value="1"/>
</dbReference>
<comment type="similarity">
    <text evidence="1">Belongs to the methyltransferase superfamily. LaeA methyltransferase family.</text>
</comment>
<dbReference type="Pfam" id="PF13489">
    <property type="entry name" value="Methyltransf_23"/>
    <property type="match status" value="1"/>
</dbReference>
<dbReference type="PANTHER" id="PTHR43591:SF105">
    <property type="entry name" value="METHYLTRANSFERASE DOMAIN-CONTAINING PROTEIN-RELATED"/>
    <property type="match status" value="1"/>
</dbReference>
<keyword evidence="3" id="KW-0808">Transferase</keyword>
<dbReference type="InterPro" id="IPR029063">
    <property type="entry name" value="SAM-dependent_MTases_sf"/>
</dbReference>
<organism evidence="3 4">
    <name type="scientific">Dichotomopilus funicola</name>
    <dbReference type="NCBI Taxonomy" id="1934379"/>
    <lineage>
        <taxon>Eukaryota</taxon>
        <taxon>Fungi</taxon>
        <taxon>Dikarya</taxon>
        <taxon>Ascomycota</taxon>
        <taxon>Pezizomycotina</taxon>
        <taxon>Sordariomycetes</taxon>
        <taxon>Sordariomycetidae</taxon>
        <taxon>Sordariales</taxon>
        <taxon>Chaetomiaceae</taxon>
        <taxon>Dichotomopilus</taxon>
    </lineage>
</organism>
<reference evidence="3" key="2">
    <citation type="submission" date="2023-05" db="EMBL/GenBank/DDBJ databases">
        <authorList>
            <consortium name="Lawrence Berkeley National Laboratory"/>
            <person name="Steindorff A."/>
            <person name="Hensen N."/>
            <person name="Bonometti L."/>
            <person name="Westerberg I."/>
            <person name="Brannstrom I.O."/>
            <person name="Guillou S."/>
            <person name="Cros-Aarteil S."/>
            <person name="Calhoun S."/>
            <person name="Haridas S."/>
            <person name="Kuo A."/>
            <person name="Mondo S."/>
            <person name="Pangilinan J."/>
            <person name="Riley R."/>
            <person name="Labutti K."/>
            <person name="Andreopoulos B."/>
            <person name="Lipzen A."/>
            <person name="Chen C."/>
            <person name="Yanf M."/>
            <person name="Daum C."/>
            <person name="Ng V."/>
            <person name="Clum A."/>
            <person name="Ohm R."/>
            <person name="Martin F."/>
            <person name="Silar P."/>
            <person name="Natvig D."/>
            <person name="Lalanne C."/>
            <person name="Gautier V."/>
            <person name="Ament-Velasquez S.L."/>
            <person name="Kruys A."/>
            <person name="Hutchinson M.I."/>
            <person name="Powell A.J."/>
            <person name="Barry K."/>
            <person name="Miller A.N."/>
            <person name="Grigoriev I.V."/>
            <person name="Debuchy R."/>
            <person name="Gladieux P."/>
            <person name="Thoren M.H."/>
            <person name="Johannesson H."/>
        </authorList>
    </citation>
    <scope>NUCLEOTIDE SEQUENCE</scope>
    <source>
        <strain evidence="3">CBS 141.50</strain>
    </source>
</reference>
<proteinExistence type="inferred from homology"/>
<accession>A0AAN6V2T3</accession>
<dbReference type="GeneID" id="87813841"/>
<comment type="caution">
    <text evidence="3">The sequence shown here is derived from an EMBL/GenBank/DDBJ whole genome shotgun (WGS) entry which is preliminary data.</text>
</comment>
<keyword evidence="4" id="KW-1185">Reference proteome</keyword>
<dbReference type="GO" id="GO:0008168">
    <property type="term" value="F:methyltransferase activity"/>
    <property type="evidence" value="ECO:0007669"/>
    <property type="project" value="UniProtKB-KW"/>
</dbReference>
<feature type="region of interest" description="Disordered" evidence="2">
    <location>
        <begin position="1"/>
        <end position="91"/>
    </location>
</feature>
<dbReference type="SUPFAM" id="SSF53335">
    <property type="entry name" value="S-adenosyl-L-methionine-dependent methyltransferases"/>
    <property type="match status" value="1"/>
</dbReference>
<dbReference type="AlphaFoldDB" id="A0AAN6V2T3"/>
<evidence type="ECO:0000313" key="3">
    <source>
        <dbReference type="EMBL" id="KAK4143680.1"/>
    </source>
</evidence>
<feature type="compositionally biased region" description="Polar residues" evidence="2">
    <location>
        <begin position="24"/>
        <end position="45"/>
    </location>
</feature>
<sequence length="465" mass="51582">MGPAHTLENGGARTAHSSDPPRVSFQQPEKYTTTHPDYPISQNGPTRDDAGVISPEVSALLEREGADIGLEVDDNDDDDDEDEDGDYGEGEAMDHDAARSVYAMSMCPGAGSTFQAEHGYENGQDAATIDSARTLYADDFDFVMENGRQYCGDYFLPIDQTEQTRQYVIHQVFLKVFDLELTTVPLDKPTYILDVGTGIGEWAIGMAEKYPQCEVFGTDIAPIQPTQQVPFNIEFHIENAEDEWIRPNNAVDLVHFRNMEGAFSDWPFIYGQAFACLKPGAWIEIMEWEDFFSTNNFLSFFADKSAPHVLFRAILDAAEVAGRPRDSRALRREQLAAANFIDIQETVHDLGIGARESSSYGKFWLFSIITGVEAASMRLLTRYLGWDPNDVHELCENVADEIKAISEDPDRAEAFVVKLRVTIGRKPTNQAGVGRSRAEDSGGNGRNSEDESTIGARTIRSEATA</sequence>
<name>A0AAN6V2T3_9PEZI</name>
<evidence type="ECO:0000313" key="4">
    <source>
        <dbReference type="Proteomes" id="UP001302676"/>
    </source>
</evidence>
<dbReference type="Gene3D" id="3.40.50.150">
    <property type="entry name" value="Vaccinia Virus protein VP39"/>
    <property type="match status" value="1"/>
</dbReference>
<keyword evidence="3" id="KW-0489">Methyltransferase</keyword>
<dbReference type="PANTHER" id="PTHR43591">
    <property type="entry name" value="METHYLTRANSFERASE"/>
    <property type="match status" value="1"/>
</dbReference>
<reference evidence="3" key="1">
    <citation type="journal article" date="2023" name="Mol. Phylogenet. Evol.">
        <title>Genome-scale phylogeny and comparative genomics of the fungal order Sordariales.</title>
        <authorList>
            <person name="Hensen N."/>
            <person name="Bonometti L."/>
            <person name="Westerberg I."/>
            <person name="Brannstrom I.O."/>
            <person name="Guillou S."/>
            <person name="Cros-Aarteil S."/>
            <person name="Calhoun S."/>
            <person name="Haridas S."/>
            <person name="Kuo A."/>
            <person name="Mondo S."/>
            <person name="Pangilinan J."/>
            <person name="Riley R."/>
            <person name="LaButti K."/>
            <person name="Andreopoulos B."/>
            <person name="Lipzen A."/>
            <person name="Chen C."/>
            <person name="Yan M."/>
            <person name="Daum C."/>
            <person name="Ng V."/>
            <person name="Clum A."/>
            <person name="Steindorff A."/>
            <person name="Ohm R.A."/>
            <person name="Martin F."/>
            <person name="Silar P."/>
            <person name="Natvig D.O."/>
            <person name="Lalanne C."/>
            <person name="Gautier V."/>
            <person name="Ament-Velasquez S.L."/>
            <person name="Kruys A."/>
            <person name="Hutchinson M.I."/>
            <person name="Powell A.J."/>
            <person name="Barry K."/>
            <person name="Miller A.N."/>
            <person name="Grigoriev I.V."/>
            <person name="Debuchy R."/>
            <person name="Gladieux P."/>
            <person name="Hiltunen Thoren M."/>
            <person name="Johannesson H."/>
        </authorList>
    </citation>
    <scope>NUCLEOTIDE SEQUENCE</scope>
    <source>
        <strain evidence="3">CBS 141.50</strain>
    </source>
</reference>
<dbReference type="Proteomes" id="UP001302676">
    <property type="component" value="Unassembled WGS sequence"/>
</dbReference>
<protein>
    <submittedName>
        <fullName evidence="3">S-adenosyl-L-methionine-dependent methyltransferase</fullName>
    </submittedName>
</protein>
<dbReference type="RefSeq" id="XP_062637051.1">
    <property type="nucleotide sequence ID" value="XM_062777228.1"/>
</dbReference>
<gene>
    <name evidence="3" type="ORF">C8A04DRAFT_12137</name>
</gene>